<evidence type="ECO:0000313" key="3">
    <source>
        <dbReference type="Proteomes" id="UP000235392"/>
    </source>
</evidence>
<feature type="region of interest" description="Disordered" evidence="1">
    <location>
        <begin position="38"/>
        <end position="60"/>
    </location>
</feature>
<protein>
    <submittedName>
        <fullName evidence="2">Uncharacterized protein</fullName>
    </submittedName>
</protein>
<dbReference type="AlphaFoldDB" id="A0A2N5ULY5"/>
<dbReference type="Proteomes" id="UP000235392">
    <property type="component" value="Unassembled WGS sequence"/>
</dbReference>
<evidence type="ECO:0000256" key="1">
    <source>
        <dbReference type="SAM" id="MobiDB-lite"/>
    </source>
</evidence>
<reference evidence="2 3" key="1">
    <citation type="submission" date="2017-11" db="EMBL/GenBank/DDBJ databases">
        <title>De novo assembly and phasing of dikaryotic genomes from two isolates of Puccinia coronata f. sp. avenae, the causal agent of oat crown rust.</title>
        <authorList>
            <person name="Miller M.E."/>
            <person name="Zhang Y."/>
            <person name="Omidvar V."/>
            <person name="Sperschneider J."/>
            <person name="Schwessinger B."/>
            <person name="Raley C."/>
            <person name="Palmer J.M."/>
            <person name="Garnica D."/>
            <person name="Upadhyaya N."/>
            <person name="Rathjen J."/>
            <person name="Taylor J.M."/>
            <person name="Park R.F."/>
            <person name="Dodds P.N."/>
            <person name="Hirsch C.D."/>
            <person name="Kianian S.F."/>
            <person name="Figueroa M."/>
        </authorList>
    </citation>
    <scope>NUCLEOTIDE SEQUENCE [LARGE SCALE GENOMIC DNA]</scope>
    <source>
        <strain evidence="2">12SD80</strain>
    </source>
</reference>
<dbReference type="SUPFAM" id="SSF111331">
    <property type="entry name" value="NAD kinase/diacylglycerol kinase-like"/>
    <property type="match status" value="1"/>
</dbReference>
<dbReference type="EMBL" id="PGCI01000123">
    <property type="protein sequence ID" value="PLW38778.1"/>
    <property type="molecule type" value="Genomic_DNA"/>
</dbReference>
<name>A0A2N5ULY5_9BASI</name>
<comment type="caution">
    <text evidence="2">The sequence shown here is derived from an EMBL/GenBank/DDBJ whole genome shotgun (WGS) entry which is preliminary data.</text>
</comment>
<organism evidence="2 3">
    <name type="scientific">Puccinia coronata f. sp. avenae</name>
    <dbReference type="NCBI Taxonomy" id="200324"/>
    <lineage>
        <taxon>Eukaryota</taxon>
        <taxon>Fungi</taxon>
        <taxon>Dikarya</taxon>
        <taxon>Basidiomycota</taxon>
        <taxon>Pucciniomycotina</taxon>
        <taxon>Pucciniomycetes</taxon>
        <taxon>Pucciniales</taxon>
        <taxon>Pucciniaceae</taxon>
        <taxon>Puccinia</taxon>
    </lineage>
</organism>
<evidence type="ECO:0000313" key="2">
    <source>
        <dbReference type="EMBL" id="PLW38778.1"/>
    </source>
</evidence>
<sequence length="181" mass="19414">MPGFHSLSSPSPPQALRAARAHWYPELNAEVTISCPSHFRDGSHSTEVQNEATRPNSDQDGRAECLNHHGSKRHSLIHLAGRLAVSLCPRSALTSVPNLQRSLTCSSPLAETQGLTGKPLRIALPPLVNAQPRAAICRTLMKCLFVSLLELFVLTPTGSTAYSLNAGSSPVHPAIIVMLIT</sequence>
<feature type="compositionally biased region" description="Polar residues" evidence="1">
    <location>
        <begin position="45"/>
        <end position="56"/>
    </location>
</feature>
<dbReference type="GO" id="GO:0003951">
    <property type="term" value="F:NAD+ kinase activity"/>
    <property type="evidence" value="ECO:0007669"/>
    <property type="project" value="InterPro"/>
</dbReference>
<dbReference type="Pfam" id="PF20143">
    <property type="entry name" value="NAD_kinase_C"/>
    <property type="match status" value="1"/>
</dbReference>
<proteinExistence type="predicted"/>
<dbReference type="Gene3D" id="2.60.200.30">
    <property type="entry name" value="Probable inorganic polyphosphate/atp-NAD kinase, domain 2"/>
    <property type="match status" value="1"/>
</dbReference>
<gene>
    <name evidence="2" type="ORF">PCASD_12563</name>
</gene>
<dbReference type="InterPro" id="IPR016064">
    <property type="entry name" value="NAD/diacylglycerol_kinase_sf"/>
</dbReference>
<dbReference type="GO" id="GO:0019674">
    <property type="term" value="P:NAD+ metabolic process"/>
    <property type="evidence" value="ECO:0007669"/>
    <property type="project" value="InterPro"/>
</dbReference>
<dbReference type="InterPro" id="IPR017437">
    <property type="entry name" value="ATP-NAD_kinase_PpnK-typ_C"/>
</dbReference>
<accession>A0A2N5ULY5</accession>